<comment type="caution">
    <text evidence="1">The sequence shown here is derived from an EMBL/GenBank/DDBJ whole genome shotgun (WGS) entry which is preliminary data.</text>
</comment>
<dbReference type="Proteomes" id="UP000031970">
    <property type="component" value="Unassembled WGS sequence"/>
</dbReference>
<dbReference type="AlphaFoldDB" id="A0ABD3ZZ95"/>
<sequence>MNKRLFFFIVHCPLPPIADPFNYIIARSFHISYFLKVM</sequence>
<organism evidence="1 2">
    <name type="scientific">Bacillus subtilis subsp. subtilis</name>
    <dbReference type="NCBI Taxonomy" id="135461"/>
    <lineage>
        <taxon>Bacteria</taxon>
        <taxon>Bacillati</taxon>
        <taxon>Bacillota</taxon>
        <taxon>Bacilli</taxon>
        <taxon>Bacillales</taxon>
        <taxon>Bacillaceae</taxon>
        <taxon>Bacillus</taxon>
    </lineage>
</organism>
<gene>
    <name evidence="1" type="ORF">B4067_2535</name>
</gene>
<reference evidence="1 2" key="1">
    <citation type="submission" date="2014-11" db="EMBL/GenBank/DDBJ databases">
        <title>Draft Genome Sequences of Nine Bacillus subtilis Strains that Form Spores with High Heat-Resistance.</title>
        <authorList>
            <person name="Krawcyk A.O."/>
            <person name="Berendsen E.M."/>
            <person name="de Jong A."/>
            <person name="Holsappel S."/>
            <person name="Eijlander R.T."/>
            <person name="Wells-Bennik M."/>
            <person name="Kuipers O.P."/>
        </authorList>
    </citation>
    <scope>NUCLEOTIDE SEQUENCE [LARGE SCALE GENOMIC DNA]</scope>
    <source>
        <strain evidence="1 2">B4067</strain>
    </source>
</reference>
<accession>A0ABD3ZZ95</accession>
<evidence type="ECO:0000313" key="2">
    <source>
        <dbReference type="Proteomes" id="UP000031970"/>
    </source>
</evidence>
<name>A0ABD3ZZ95_BACIU</name>
<protein>
    <submittedName>
        <fullName evidence="1">Uncharacterized protein</fullName>
    </submittedName>
</protein>
<dbReference type="EMBL" id="JSXS01000015">
    <property type="protein sequence ID" value="KIL33279.1"/>
    <property type="molecule type" value="Genomic_DNA"/>
</dbReference>
<evidence type="ECO:0000313" key="1">
    <source>
        <dbReference type="EMBL" id="KIL33279.1"/>
    </source>
</evidence>
<proteinExistence type="predicted"/>